<evidence type="ECO:0000313" key="3">
    <source>
        <dbReference type="Proteomes" id="UP000003094"/>
    </source>
</evidence>
<dbReference type="Proteomes" id="UP000003094">
    <property type="component" value="Unassembled WGS sequence"/>
</dbReference>
<comment type="caution">
    <text evidence="2">The sequence shown here is derived from an EMBL/GenBank/DDBJ whole genome shotgun (WGS) entry which is preliminary data.</text>
</comment>
<protein>
    <recommendedName>
        <fullName evidence="4">SHOCT domain-containing protein</fullName>
    </recommendedName>
</protein>
<accession>A0A2R9STG0</accession>
<proteinExistence type="predicted"/>
<dbReference type="EMBL" id="ADHJ01000025">
    <property type="protein sequence ID" value="EFU40675.1"/>
    <property type="molecule type" value="Genomic_DNA"/>
</dbReference>
<gene>
    <name evidence="2" type="ORF">PVOR_17424</name>
</gene>
<name>A0A2R9STG0_9BACL</name>
<sequence>MGLENEAFSFFPFGALFCLTLFSFLAVRVYAIRHRQKGDHQKHDFAMILKERMAKGEIDEKEYRMLKDFLSNRD</sequence>
<evidence type="ECO:0000256" key="1">
    <source>
        <dbReference type="SAM" id="Phobius"/>
    </source>
</evidence>
<feature type="transmembrane region" description="Helical" evidence="1">
    <location>
        <begin position="12"/>
        <end position="31"/>
    </location>
</feature>
<organism evidence="2 3">
    <name type="scientific">Paenibacillus vortex V453</name>
    <dbReference type="NCBI Taxonomy" id="715225"/>
    <lineage>
        <taxon>Bacteria</taxon>
        <taxon>Bacillati</taxon>
        <taxon>Bacillota</taxon>
        <taxon>Bacilli</taxon>
        <taxon>Bacillales</taxon>
        <taxon>Paenibacillaceae</taxon>
        <taxon>Paenibacillus</taxon>
    </lineage>
</organism>
<keyword evidence="3" id="KW-1185">Reference proteome</keyword>
<dbReference type="KEGG" id="pvo:PVOR_17424"/>
<keyword evidence="1" id="KW-1133">Transmembrane helix</keyword>
<evidence type="ECO:0008006" key="4">
    <source>
        <dbReference type="Google" id="ProtNLM"/>
    </source>
</evidence>
<reference evidence="2 3" key="1">
    <citation type="journal article" date="2010" name="BMC Genomics">
        <title>Genome sequence of the pattern forming Paenibacillus vortex bacterium reveals potential for thriving in complex environments.</title>
        <authorList>
            <person name="Sirota-Madi A."/>
            <person name="Olender T."/>
            <person name="Helman Y."/>
            <person name="Ingham C."/>
            <person name="Brainis I."/>
            <person name="Roth D."/>
            <person name="Hagi E."/>
            <person name="Brodsky L."/>
            <person name="Leshkowitz D."/>
            <person name="Galatenko V."/>
            <person name="Nikolaev V."/>
            <person name="Mugasimangalam R.C."/>
            <person name="Bransburg-Zabary S."/>
            <person name="Gutnick D.L."/>
            <person name="Lancet D."/>
            <person name="Ben-Jacob E."/>
        </authorList>
    </citation>
    <scope>NUCLEOTIDE SEQUENCE [LARGE SCALE GENOMIC DNA]</scope>
    <source>
        <strain evidence="2 3">V453</strain>
    </source>
</reference>
<keyword evidence="1" id="KW-0812">Transmembrane</keyword>
<dbReference type="RefSeq" id="WP_006210284.1">
    <property type="nucleotide sequence ID" value="NZ_ADHJ01000025.1"/>
</dbReference>
<dbReference type="AlphaFoldDB" id="A0A2R9STG0"/>
<evidence type="ECO:0000313" key="2">
    <source>
        <dbReference type="EMBL" id="EFU40675.1"/>
    </source>
</evidence>
<keyword evidence="1" id="KW-0472">Membrane</keyword>